<feature type="compositionally biased region" description="Low complexity" evidence="1">
    <location>
        <begin position="205"/>
        <end position="231"/>
    </location>
</feature>
<feature type="compositionally biased region" description="Basic residues" evidence="1">
    <location>
        <begin position="283"/>
        <end position="299"/>
    </location>
</feature>
<evidence type="ECO:0000313" key="3">
    <source>
        <dbReference type="Proteomes" id="UP001222325"/>
    </source>
</evidence>
<feature type="compositionally biased region" description="Low complexity" evidence="1">
    <location>
        <begin position="161"/>
        <end position="174"/>
    </location>
</feature>
<sequence length="719" mass="76455">MPQFTSAPIPPVSCSQERAEVGSRKLLLYFFSSAVSTQADASKPSSLTSAHAAQPTELVSLTSHRRSAPCFAPRIHLHLKLLPQEHWPFLGFGCADKDKECERERQRSREVERSRRVLRLLTPHEAAALLLALRVPMDSTAAQAARSARTALTPRARRHPIFPASTPPSSSSGHSPRDLTLAWTPNRLGADGTVATISTSISHAASLASSTSRKTPTTPSSTHSSSNSNSGKGSGGGKPNLGDAAPDRRTEDIWLMGVKLPGWGKEDQERVAAANTASGHAPSSHHPHITHRGHKRRSSKNIARSQSQAPAEALNAGGGGGGGGMPDVGPWTATFFAAFYAQMWCTYCAGLGPIRDLPTSASLRCASLGNGSSTLSLNTSMTGSGSGSMAASTVVPTSPASSTMRHSPSQSDSSYSSGAGRAAEGASRKHQRQQHPEQHQEKVVAPPAAARPRPDEGVDVGFGVGVYVEDGAEFVGESFGEGWGEQGGSRVCGWADDAALLVVVVLAFTHRALATRRSSSFPQRKPHFLQNDIILSFPPRPSGTHARMLACIRLRHRRRHLQGLAELQAPISIPPPAHSPFFIAVCVESPGRNRGQPVLHPTPPASFPPLKPSTHAAHARPLSWFFDAQASYGACGQGCGERCGNVVWAERGGGGVEVYFPHNKYNQGMGVPPLPLLSNHWLCNVGSMIQDVDMSLIQVLGGSIARSWRSYQGLPEGLF</sequence>
<name>A0AAD6XNJ9_9AGAR</name>
<organism evidence="2 3">
    <name type="scientific">Mycena belliarum</name>
    <dbReference type="NCBI Taxonomy" id="1033014"/>
    <lineage>
        <taxon>Eukaryota</taxon>
        <taxon>Fungi</taxon>
        <taxon>Dikarya</taxon>
        <taxon>Basidiomycota</taxon>
        <taxon>Agaricomycotina</taxon>
        <taxon>Agaricomycetes</taxon>
        <taxon>Agaricomycetidae</taxon>
        <taxon>Agaricales</taxon>
        <taxon>Marasmiineae</taxon>
        <taxon>Mycenaceae</taxon>
        <taxon>Mycena</taxon>
    </lineage>
</organism>
<feature type="region of interest" description="Disordered" evidence="1">
    <location>
        <begin position="269"/>
        <end position="321"/>
    </location>
</feature>
<feature type="compositionally biased region" description="Polar residues" evidence="1">
    <location>
        <begin position="300"/>
        <end position="309"/>
    </location>
</feature>
<feature type="region of interest" description="Disordered" evidence="1">
    <location>
        <begin position="205"/>
        <end position="246"/>
    </location>
</feature>
<proteinExistence type="predicted"/>
<dbReference type="EMBL" id="JARJCN010000046">
    <property type="protein sequence ID" value="KAJ7082272.1"/>
    <property type="molecule type" value="Genomic_DNA"/>
</dbReference>
<keyword evidence="3" id="KW-1185">Reference proteome</keyword>
<comment type="caution">
    <text evidence="2">The sequence shown here is derived from an EMBL/GenBank/DDBJ whole genome shotgun (WGS) entry which is preliminary data.</text>
</comment>
<accession>A0AAD6XNJ9</accession>
<protein>
    <submittedName>
        <fullName evidence="2">Uncharacterized protein</fullName>
    </submittedName>
</protein>
<gene>
    <name evidence="2" type="ORF">B0H15DRAFT_803360</name>
</gene>
<feature type="region of interest" description="Disordered" evidence="1">
    <location>
        <begin position="379"/>
        <end position="456"/>
    </location>
</feature>
<dbReference type="Proteomes" id="UP001222325">
    <property type="component" value="Unassembled WGS sequence"/>
</dbReference>
<dbReference type="AlphaFoldDB" id="A0AAD6XNJ9"/>
<evidence type="ECO:0000256" key="1">
    <source>
        <dbReference type="SAM" id="MobiDB-lite"/>
    </source>
</evidence>
<feature type="compositionally biased region" description="Low complexity" evidence="1">
    <location>
        <begin position="379"/>
        <end position="425"/>
    </location>
</feature>
<evidence type="ECO:0000313" key="2">
    <source>
        <dbReference type="EMBL" id="KAJ7082272.1"/>
    </source>
</evidence>
<feature type="region of interest" description="Disordered" evidence="1">
    <location>
        <begin position="144"/>
        <end position="184"/>
    </location>
</feature>
<reference evidence="2" key="1">
    <citation type="submission" date="2023-03" db="EMBL/GenBank/DDBJ databases">
        <title>Massive genome expansion in bonnet fungi (Mycena s.s.) driven by repeated elements and novel gene families across ecological guilds.</title>
        <authorList>
            <consortium name="Lawrence Berkeley National Laboratory"/>
            <person name="Harder C.B."/>
            <person name="Miyauchi S."/>
            <person name="Viragh M."/>
            <person name="Kuo A."/>
            <person name="Thoen E."/>
            <person name="Andreopoulos B."/>
            <person name="Lu D."/>
            <person name="Skrede I."/>
            <person name="Drula E."/>
            <person name="Henrissat B."/>
            <person name="Morin E."/>
            <person name="Kohler A."/>
            <person name="Barry K."/>
            <person name="LaButti K."/>
            <person name="Morin E."/>
            <person name="Salamov A."/>
            <person name="Lipzen A."/>
            <person name="Mereny Z."/>
            <person name="Hegedus B."/>
            <person name="Baldrian P."/>
            <person name="Stursova M."/>
            <person name="Weitz H."/>
            <person name="Taylor A."/>
            <person name="Grigoriev I.V."/>
            <person name="Nagy L.G."/>
            <person name="Martin F."/>
            <person name="Kauserud H."/>
        </authorList>
    </citation>
    <scope>NUCLEOTIDE SEQUENCE</scope>
    <source>
        <strain evidence="2">CBHHK173m</strain>
    </source>
</reference>